<feature type="region of interest" description="Disordered" evidence="5">
    <location>
        <begin position="242"/>
        <end position="261"/>
    </location>
</feature>
<sequence length="261" mass="27859">MSAIVRLENVHAAYGQEPILTDVAAEAAAGERVAVVGPNGAGKSTLLKVLLGLVPHVIGHVEVAGQSVTPGHPPSGAAYVPQSQVMGLDMPVTVWDVAAMGLLRRGFWPKKPGPKERAEVARALVAVDMLEWREELFGNLSGGQRQRVLIARALIRNAPVWLLDEPVTGLDAPTQEVIEHLIDGLRTDGVAIIQVTHDLEPARLRQFDQVWCINRRLVGRGSFDEVQKRGILADTFGVPVGKRPEGKEGGGADVPSGALSV</sequence>
<dbReference type="PANTHER" id="PTHR42734">
    <property type="entry name" value="METAL TRANSPORT SYSTEM ATP-BINDING PROTEIN TM_0124-RELATED"/>
    <property type="match status" value="1"/>
</dbReference>
<evidence type="ECO:0000313" key="8">
    <source>
        <dbReference type="Proteomes" id="UP000231932"/>
    </source>
</evidence>
<evidence type="ECO:0000313" key="7">
    <source>
        <dbReference type="EMBL" id="ATY85561.1"/>
    </source>
</evidence>
<evidence type="ECO:0000256" key="1">
    <source>
        <dbReference type="ARBA" id="ARBA00005417"/>
    </source>
</evidence>
<keyword evidence="3" id="KW-0547">Nucleotide-binding</keyword>
<dbReference type="SMART" id="SM00382">
    <property type="entry name" value="AAA"/>
    <property type="match status" value="1"/>
</dbReference>
<dbReference type="InterPro" id="IPR017871">
    <property type="entry name" value="ABC_transporter-like_CS"/>
</dbReference>
<keyword evidence="2" id="KW-0813">Transport</keyword>
<dbReference type="KEGG" id="kyr:CVV65_12015"/>
<dbReference type="PROSITE" id="PS50893">
    <property type="entry name" value="ABC_TRANSPORTER_2"/>
    <property type="match status" value="1"/>
</dbReference>
<feature type="domain" description="ABC transporter" evidence="6">
    <location>
        <begin position="5"/>
        <end position="240"/>
    </location>
</feature>
<evidence type="ECO:0000256" key="2">
    <source>
        <dbReference type="ARBA" id="ARBA00022448"/>
    </source>
</evidence>
<dbReference type="PANTHER" id="PTHR42734:SF5">
    <property type="entry name" value="IRON TRANSPORT SYSTEM ATP-BINDING PROTEIN HI_0361-RELATED"/>
    <property type="match status" value="1"/>
</dbReference>
<dbReference type="RefSeq" id="WP_100668328.1">
    <property type="nucleotide sequence ID" value="NZ_CP024955.1"/>
</dbReference>
<accession>A0A2K8N899</accession>
<evidence type="ECO:0000256" key="4">
    <source>
        <dbReference type="ARBA" id="ARBA00022840"/>
    </source>
</evidence>
<dbReference type="Proteomes" id="UP000231932">
    <property type="component" value="Chromosome"/>
</dbReference>
<name>A0A2K8N899_9BACL</name>
<dbReference type="InterPro" id="IPR050153">
    <property type="entry name" value="Metal_Ion_Import_ABC"/>
</dbReference>
<dbReference type="Pfam" id="PF00005">
    <property type="entry name" value="ABC_tran"/>
    <property type="match status" value="1"/>
</dbReference>
<gene>
    <name evidence="7" type="ORF">CVV65_12015</name>
</gene>
<comment type="similarity">
    <text evidence="1">Belongs to the ABC transporter superfamily.</text>
</comment>
<reference evidence="8" key="1">
    <citation type="submission" date="2017-11" db="EMBL/GenBank/DDBJ databases">
        <title>Complete Genome Sequence of Kyrpidia sp. Strain EA-1, a thermophilic, hydrogen-oxidizing Bacterium, isolated from the Azores.</title>
        <authorList>
            <person name="Reiner J.E."/>
            <person name="Lapp C.J."/>
            <person name="Bunk B."/>
            <person name="Gescher J."/>
        </authorList>
    </citation>
    <scope>NUCLEOTIDE SEQUENCE [LARGE SCALE GENOMIC DNA]</scope>
    <source>
        <strain evidence="8">EA-1</strain>
    </source>
</reference>
<evidence type="ECO:0000259" key="6">
    <source>
        <dbReference type="PROSITE" id="PS50893"/>
    </source>
</evidence>
<dbReference type="EMBL" id="CP024955">
    <property type="protein sequence ID" value="ATY85561.1"/>
    <property type="molecule type" value="Genomic_DNA"/>
</dbReference>
<proteinExistence type="inferred from homology"/>
<evidence type="ECO:0000256" key="5">
    <source>
        <dbReference type="SAM" id="MobiDB-lite"/>
    </source>
</evidence>
<keyword evidence="8" id="KW-1185">Reference proteome</keyword>
<dbReference type="SUPFAM" id="SSF52540">
    <property type="entry name" value="P-loop containing nucleoside triphosphate hydrolases"/>
    <property type="match status" value="1"/>
</dbReference>
<organism evidence="7 8">
    <name type="scientific">Kyrpidia spormannii</name>
    <dbReference type="NCBI Taxonomy" id="2055160"/>
    <lineage>
        <taxon>Bacteria</taxon>
        <taxon>Bacillati</taxon>
        <taxon>Bacillota</taxon>
        <taxon>Bacilli</taxon>
        <taxon>Bacillales</taxon>
        <taxon>Alicyclobacillaceae</taxon>
        <taxon>Kyrpidia</taxon>
    </lineage>
</organism>
<dbReference type="AlphaFoldDB" id="A0A2K8N899"/>
<dbReference type="InterPro" id="IPR003593">
    <property type="entry name" value="AAA+_ATPase"/>
</dbReference>
<dbReference type="OrthoDB" id="9787851at2"/>
<dbReference type="InterPro" id="IPR003439">
    <property type="entry name" value="ABC_transporter-like_ATP-bd"/>
</dbReference>
<protein>
    <recommendedName>
        <fullName evidence="6">ABC transporter domain-containing protein</fullName>
    </recommendedName>
</protein>
<dbReference type="PROSITE" id="PS00211">
    <property type="entry name" value="ABC_TRANSPORTER_1"/>
    <property type="match status" value="1"/>
</dbReference>
<dbReference type="GO" id="GO:0016887">
    <property type="term" value="F:ATP hydrolysis activity"/>
    <property type="evidence" value="ECO:0007669"/>
    <property type="project" value="InterPro"/>
</dbReference>
<dbReference type="GO" id="GO:0005524">
    <property type="term" value="F:ATP binding"/>
    <property type="evidence" value="ECO:0007669"/>
    <property type="project" value="UniProtKB-KW"/>
</dbReference>
<evidence type="ECO:0000256" key="3">
    <source>
        <dbReference type="ARBA" id="ARBA00022741"/>
    </source>
</evidence>
<dbReference type="InterPro" id="IPR027417">
    <property type="entry name" value="P-loop_NTPase"/>
</dbReference>
<dbReference type="Gene3D" id="3.40.50.300">
    <property type="entry name" value="P-loop containing nucleotide triphosphate hydrolases"/>
    <property type="match status" value="1"/>
</dbReference>
<keyword evidence="4" id="KW-0067">ATP-binding</keyword>